<reference evidence="8" key="1">
    <citation type="submission" date="2021-08" db="EMBL/GenBank/DDBJ databases">
        <title>WGS assembly of Ceratopteris richardii.</title>
        <authorList>
            <person name="Marchant D.B."/>
            <person name="Chen G."/>
            <person name="Jenkins J."/>
            <person name="Shu S."/>
            <person name="Leebens-Mack J."/>
            <person name="Grimwood J."/>
            <person name="Schmutz J."/>
            <person name="Soltis P."/>
            <person name="Soltis D."/>
            <person name="Chen Z.-H."/>
        </authorList>
    </citation>
    <scope>NUCLEOTIDE SEQUENCE</scope>
    <source>
        <strain evidence="8">Whitten #5841</strain>
        <tissue evidence="8">Leaf</tissue>
    </source>
</reference>
<dbReference type="InterPro" id="IPR004710">
    <property type="entry name" value="Bilac:Na_transpt"/>
</dbReference>
<dbReference type="OrthoDB" id="203097at2759"/>
<keyword evidence="4 7" id="KW-0812">Transmembrane</keyword>
<dbReference type="EMBL" id="CM035411">
    <property type="protein sequence ID" value="KAH7435485.1"/>
    <property type="molecule type" value="Genomic_DNA"/>
</dbReference>
<name>A0A8T2UPM5_CERRI</name>
<dbReference type="AlphaFoldDB" id="A0A8T2UPM5"/>
<feature type="transmembrane region" description="Helical" evidence="7">
    <location>
        <begin position="192"/>
        <end position="215"/>
    </location>
</feature>
<feature type="transmembrane region" description="Helical" evidence="7">
    <location>
        <begin position="257"/>
        <end position="276"/>
    </location>
</feature>
<feature type="transmembrane region" description="Helical" evidence="7">
    <location>
        <begin position="159"/>
        <end position="186"/>
    </location>
</feature>
<comment type="caution">
    <text evidence="8">The sequence shown here is derived from an EMBL/GenBank/DDBJ whole genome shotgun (WGS) entry which is preliminary data.</text>
</comment>
<dbReference type="InterPro" id="IPR038770">
    <property type="entry name" value="Na+/solute_symporter_sf"/>
</dbReference>
<dbReference type="PANTHER" id="PTHR10361">
    <property type="entry name" value="SODIUM-BILE ACID COTRANSPORTER"/>
    <property type="match status" value="1"/>
</dbReference>
<dbReference type="Gene3D" id="1.20.1530.20">
    <property type="match status" value="1"/>
</dbReference>
<feature type="transmembrane region" description="Helical" evidence="7">
    <location>
        <begin position="103"/>
        <end position="123"/>
    </location>
</feature>
<keyword evidence="9" id="KW-1185">Reference proteome</keyword>
<comment type="subcellular location">
    <subcellularLocation>
        <location evidence="2">Membrane</location>
        <topology evidence="2">Multi-pass membrane protein</topology>
    </subcellularLocation>
    <subcellularLocation>
        <location evidence="1">Plastid</location>
        <location evidence="1">Chloroplast envelope</location>
    </subcellularLocation>
</comment>
<feature type="transmembrane region" description="Helical" evidence="7">
    <location>
        <begin position="288"/>
        <end position="307"/>
    </location>
</feature>
<feature type="transmembrane region" description="Helical" evidence="7">
    <location>
        <begin position="383"/>
        <end position="404"/>
    </location>
</feature>
<dbReference type="GO" id="GO:0016020">
    <property type="term" value="C:membrane"/>
    <property type="evidence" value="ECO:0007669"/>
    <property type="project" value="UniProtKB-SubCell"/>
</dbReference>
<accession>A0A8T2UPM5</accession>
<evidence type="ECO:0000256" key="5">
    <source>
        <dbReference type="ARBA" id="ARBA00022989"/>
    </source>
</evidence>
<dbReference type="PANTHER" id="PTHR10361:SF30">
    <property type="entry name" value="SODIUM_METABOLITE COTRANSPORTER BASS6, CHLOROPLASTIC-RELATED"/>
    <property type="match status" value="1"/>
</dbReference>
<feature type="transmembrane region" description="Helical" evidence="7">
    <location>
        <begin position="319"/>
        <end position="336"/>
    </location>
</feature>
<protein>
    <submittedName>
        <fullName evidence="8">Uncharacterized protein</fullName>
    </submittedName>
</protein>
<feature type="transmembrane region" description="Helical" evidence="7">
    <location>
        <begin position="222"/>
        <end position="245"/>
    </location>
</feature>
<evidence type="ECO:0000256" key="3">
    <source>
        <dbReference type="ARBA" id="ARBA00006528"/>
    </source>
</evidence>
<organism evidence="8 9">
    <name type="scientific">Ceratopteris richardii</name>
    <name type="common">Triangle waterfern</name>
    <dbReference type="NCBI Taxonomy" id="49495"/>
    <lineage>
        <taxon>Eukaryota</taxon>
        <taxon>Viridiplantae</taxon>
        <taxon>Streptophyta</taxon>
        <taxon>Embryophyta</taxon>
        <taxon>Tracheophyta</taxon>
        <taxon>Polypodiopsida</taxon>
        <taxon>Polypodiidae</taxon>
        <taxon>Polypodiales</taxon>
        <taxon>Pteridineae</taxon>
        <taxon>Pteridaceae</taxon>
        <taxon>Parkerioideae</taxon>
        <taxon>Ceratopteris</taxon>
    </lineage>
</organism>
<dbReference type="OMA" id="PLAMNIN"/>
<evidence type="ECO:0000313" key="8">
    <source>
        <dbReference type="EMBL" id="KAH7435485.1"/>
    </source>
</evidence>
<feature type="transmembrane region" description="Helical" evidence="7">
    <location>
        <begin position="129"/>
        <end position="147"/>
    </location>
</feature>
<keyword evidence="6 7" id="KW-0472">Membrane</keyword>
<dbReference type="GO" id="GO:0009941">
    <property type="term" value="C:chloroplast envelope"/>
    <property type="evidence" value="ECO:0007669"/>
    <property type="project" value="UniProtKB-SubCell"/>
</dbReference>
<evidence type="ECO:0000256" key="4">
    <source>
        <dbReference type="ARBA" id="ARBA00022692"/>
    </source>
</evidence>
<evidence type="ECO:0000256" key="2">
    <source>
        <dbReference type="ARBA" id="ARBA00004141"/>
    </source>
</evidence>
<sequence>MKTYLAHLQDAAVSNYTPLLRHPHIQRCRLGAKAQQHCLIRSLPTSLATDKRFFENHNSRRPILAVRASSKSNEVDEQASASEAPIVADSNKLLNALQNANRLIPYVVLGSTLAALIYPPSFSWFANRYYAPALGFLMFAVGINLNYSDFISAFKRPLVLAIGYIGQFVVKPLLGVLFAFIAVSYLHLPESIGTGIILVSCVSGAQLSNYATFLVEPAMAPLSIVMTALSTATAVFVIPGLTHLLLGQRLPVDAKSMMFDITQIVVFPIAAGLMLKQFAPPLTKLIKPLLPALSVLVTGLCMGSPLARNIDAVKSPFGLELLFPIIGFHLTAFLIGHKFSGLIFRGKTDRKGLQRTVSLETGMQSSLLGLALANKYFSDPLVGLPSAMSTVLMSLMGFGAVMYWNAKKESSAKNLHMAS</sequence>
<evidence type="ECO:0000256" key="1">
    <source>
        <dbReference type="ARBA" id="ARBA00004119"/>
    </source>
</evidence>
<dbReference type="Pfam" id="PF01758">
    <property type="entry name" value="SBF"/>
    <property type="match status" value="1"/>
</dbReference>
<evidence type="ECO:0000256" key="7">
    <source>
        <dbReference type="SAM" id="Phobius"/>
    </source>
</evidence>
<evidence type="ECO:0000256" key="6">
    <source>
        <dbReference type="ARBA" id="ARBA00023136"/>
    </source>
</evidence>
<dbReference type="Proteomes" id="UP000825935">
    <property type="component" value="Chromosome 6"/>
</dbReference>
<comment type="similarity">
    <text evidence="3">Belongs to the bile acid:sodium symporter (BASS) (TC 2.A.28) family.</text>
</comment>
<keyword evidence="5 7" id="KW-1133">Transmembrane helix</keyword>
<evidence type="ECO:0000313" key="9">
    <source>
        <dbReference type="Proteomes" id="UP000825935"/>
    </source>
</evidence>
<proteinExistence type="inferred from homology"/>
<gene>
    <name evidence="8" type="ORF">KP509_06G066900</name>
</gene>
<dbReference type="InterPro" id="IPR002657">
    <property type="entry name" value="BilAc:Na_symport/Acr3"/>
</dbReference>